<reference evidence="1 2" key="1">
    <citation type="submission" date="2019-01" db="EMBL/GenBank/DDBJ databases">
        <title>Draft genome sequences of the type strains of six Macrococcus species.</title>
        <authorList>
            <person name="Mazhar S."/>
            <person name="Altermann E."/>
            <person name="Hill C."/>
            <person name="Mcauliffe O."/>
        </authorList>
    </citation>
    <scope>NUCLEOTIDE SEQUENCE [LARGE SCALE GENOMIC DNA]</scope>
    <source>
        <strain evidence="1 2">ATCC 51825</strain>
    </source>
</reference>
<gene>
    <name evidence="1" type="ORF">ERX55_00135</name>
</gene>
<name>A0A4R6C2K5_9STAP</name>
<dbReference type="Proteomes" id="UP000294843">
    <property type="component" value="Unassembled WGS sequence"/>
</dbReference>
<dbReference type="EMBL" id="SCWF01000001">
    <property type="protein sequence ID" value="TDM15353.1"/>
    <property type="molecule type" value="Genomic_DNA"/>
</dbReference>
<keyword evidence="2" id="KW-1185">Reference proteome</keyword>
<accession>A0A4R6C2K5</accession>
<sequence length="147" mass="16910">MAIDYNWVKSERQQVLDKVKNLSESEFAFNFGFGEGSIKKSLLAIANLYQSSLSNKDGFTSSLENYRDNEQTLNFADVQHYFNAIDAHVDADHPSTAQSIGEEFRRLGHIDTMLHIIDQEDYRIAERTSSRQKVTERLNMTITRLSQ</sequence>
<evidence type="ECO:0000313" key="1">
    <source>
        <dbReference type="EMBL" id="TDM15353.1"/>
    </source>
</evidence>
<organism evidence="1 2">
    <name type="scientific">Macrococcus bovicus</name>
    <dbReference type="NCBI Taxonomy" id="69968"/>
    <lineage>
        <taxon>Bacteria</taxon>
        <taxon>Bacillati</taxon>
        <taxon>Bacillota</taxon>
        <taxon>Bacilli</taxon>
        <taxon>Bacillales</taxon>
        <taxon>Staphylococcaceae</taxon>
        <taxon>Macrococcus</taxon>
    </lineage>
</organism>
<evidence type="ECO:0000313" key="2">
    <source>
        <dbReference type="Proteomes" id="UP000294843"/>
    </source>
</evidence>
<dbReference type="AlphaFoldDB" id="A0A4R6C2K5"/>
<comment type="caution">
    <text evidence="1">The sequence shown here is derived from an EMBL/GenBank/DDBJ whole genome shotgun (WGS) entry which is preliminary data.</text>
</comment>
<dbReference type="RefSeq" id="WP_133450562.1">
    <property type="nucleotide sequence ID" value="NZ_SCWF01000001.1"/>
</dbReference>
<dbReference type="OrthoDB" id="2417837at2"/>
<proteinExistence type="predicted"/>
<protein>
    <submittedName>
        <fullName evidence="1">Uncharacterized protein</fullName>
    </submittedName>
</protein>